<dbReference type="AlphaFoldDB" id="A0A5N6L4W9"/>
<keyword evidence="1" id="KW-1133">Transmembrane helix</keyword>
<dbReference type="EMBL" id="VIBQ01000094">
    <property type="protein sequence ID" value="KAB8726144.1"/>
    <property type="molecule type" value="Genomic_DNA"/>
</dbReference>
<dbReference type="PANTHER" id="PTHR31170">
    <property type="entry name" value="BNAC04G53230D PROTEIN"/>
    <property type="match status" value="1"/>
</dbReference>
<name>A0A5N6L4W9_9ROSI</name>
<comment type="caution">
    <text evidence="2">The sequence shown here is derived from an EMBL/GenBank/DDBJ whole genome shotgun (WGS) entry which is preliminary data.</text>
</comment>
<keyword evidence="1" id="KW-0472">Membrane</keyword>
<reference evidence="2 3" key="1">
    <citation type="submission" date="2019-06" db="EMBL/GenBank/DDBJ databases">
        <title>A chromosomal-level reference genome of Carpinus fangiana (Coryloideae, Betulaceae).</title>
        <authorList>
            <person name="Yang X."/>
            <person name="Wang Z."/>
            <person name="Zhang L."/>
            <person name="Hao G."/>
            <person name="Liu J."/>
            <person name="Yang Y."/>
        </authorList>
    </citation>
    <scope>NUCLEOTIDE SEQUENCE [LARGE SCALE GENOMIC DNA]</scope>
    <source>
        <strain evidence="2">Cfa_2016G</strain>
        <tissue evidence="2">Leaf</tissue>
    </source>
</reference>
<evidence type="ECO:0000313" key="3">
    <source>
        <dbReference type="Proteomes" id="UP000327013"/>
    </source>
</evidence>
<evidence type="ECO:0000256" key="1">
    <source>
        <dbReference type="SAM" id="Phobius"/>
    </source>
</evidence>
<gene>
    <name evidence="2" type="ORF">FH972_026417</name>
</gene>
<dbReference type="Proteomes" id="UP000327013">
    <property type="component" value="Unassembled WGS sequence"/>
</dbReference>
<dbReference type="OrthoDB" id="672127at2759"/>
<dbReference type="PANTHER" id="PTHR31170:SF17">
    <property type="match status" value="1"/>
</dbReference>
<evidence type="ECO:0000313" key="2">
    <source>
        <dbReference type="EMBL" id="KAB8726144.1"/>
    </source>
</evidence>
<keyword evidence="1" id="KW-0812">Transmembrane</keyword>
<protein>
    <submittedName>
        <fullName evidence="2">Uncharacterized protein</fullName>
    </submittedName>
</protein>
<organism evidence="2 3">
    <name type="scientific">Carpinus fangiana</name>
    <dbReference type="NCBI Taxonomy" id="176857"/>
    <lineage>
        <taxon>Eukaryota</taxon>
        <taxon>Viridiplantae</taxon>
        <taxon>Streptophyta</taxon>
        <taxon>Embryophyta</taxon>
        <taxon>Tracheophyta</taxon>
        <taxon>Spermatophyta</taxon>
        <taxon>Magnoliopsida</taxon>
        <taxon>eudicotyledons</taxon>
        <taxon>Gunneridae</taxon>
        <taxon>Pentapetalae</taxon>
        <taxon>rosids</taxon>
        <taxon>fabids</taxon>
        <taxon>Fagales</taxon>
        <taxon>Betulaceae</taxon>
        <taxon>Carpinus</taxon>
    </lineage>
</organism>
<keyword evidence="3" id="KW-1185">Reference proteome</keyword>
<proteinExistence type="predicted"/>
<dbReference type="Pfam" id="PF03140">
    <property type="entry name" value="DUF247"/>
    <property type="match status" value="1"/>
</dbReference>
<accession>A0A5N6L4W9</accession>
<sequence>MIRSTIVYLECIPSYATKAYQPELLAIGPYHRGKDDLKQMEDHKLLYLQQLLQRKNESSVERYIKAMRELEERARRCYAEPISLSTNEFVEMMLLDGCFLIELFRKFEKKDLRGECDPIFQLRWMLYSLVHDVLLYENQLPLFVLTKLMEMTQVPNQQDKHSILIFTHFSASCILPRRGQTESIDESLQNIEHLLALAHKYVAPPYEQIDRGENVVEWNSIPSATKLQEAGVKLRKLEGVNLFDIKFNNGVMEIPPLNIEDRSESLFRNLIAYEEYSRSNHHNYVTDYVSVMDYLINSPKDVELLRQRGIIENWLGDDEAVSTMFNKLGDCVGVSNLCYAQIFRDVNKHCRRRQNVWVAKLRHNYFNSPWALISVLAAAFLLMLALTQTIFSVLSYIVSKK</sequence>
<dbReference type="InterPro" id="IPR004158">
    <property type="entry name" value="DUF247_pln"/>
</dbReference>
<feature type="transmembrane region" description="Helical" evidence="1">
    <location>
        <begin position="370"/>
        <end position="398"/>
    </location>
</feature>